<feature type="region of interest" description="Disordered" evidence="1">
    <location>
        <begin position="149"/>
        <end position="173"/>
    </location>
</feature>
<keyword evidence="2" id="KW-0812">Transmembrane</keyword>
<evidence type="ECO:0008006" key="5">
    <source>
        <dbReference type="Google" id="ProtNLM"/>
    </source>
</evidence>
<feature type="compositionally biased region" description="Basic and acidic residues" evidence="1">
    <location>
        <begin position="20"/>
        <end position="29"/>
    </location>
</feature>
<feature type="transmembrane region" description="Helical" evidence="2">
    <location>
        <begin position="62"/>
        <end position="86"/>
    </location>
</feature>
<dbReference type="Proteomes" id="UP001317870">
    <property type="component" value="Chromosome"/>
</dbReference>
<evidence type="ECO:0000256" key="2">
    <source>
        <dbReference type="SAM" id="Phobius"/>
    </source>
</evidence>
<organism evidence="3 4">
    <name type="scientific">Nocardia sputorum</name>
    <dbReference type="NCBI Taxonomy" id="2984338"/>
    <lineage>
        <taxon>Bacteria</taxon>
        <taxon>Bacillati</taxon>
        <taxon>Actinomycetota</taxon>
        <taxon>Actinomycetes</taxon>
        <taxon>Mycobacteriales</taxon>
        <taxon>Nocardiaceae</taxon>
        <taxon>Nocardia</taxon>
    </lineage>
</organism>
<protein>
    <recommendedName>
        <fullName evidence="5">DUF4190 domain-containing protein</fullName>
    </recommendedName>
</protein>
<keyword evidence="2" id="KW-1133">Transmembrane helix</keyword>
<proteinExistence type="predicted"/>
<evidence type="ECO:0000313" key="4">
    <source>
        <dbReference type="Proteomes" id="UP001317870"/>
    </source>
</evidence>
<sequence>MTRAERRDTDRWPQAQPGDRWSEPEPDGRWEDDEDERWPEQPPSRRRTGRLRVEVPPIVNPYAIVALVAALLGLFPVAIVFGFIAFSHPRGRVMAMFALLLGVAEITAVAGFVLLTGNWLPDVMNRQSVIAPTPVASVPTTVERPVATTTAAAPSPAVTTTPSAPQGPVTKGSSCTEAQLGQIGSAADGSTLICLTTSGGYQWAGPHVVATAVQQAGSKCDASGPKTGRTADGRALVCELSGRSGTWVLWTE</sequence>
<feature type="transmembrane region" description="Helical" evidence="2">
    <location>
        <begin position="98"/>
        <end position="120"/>
    </location>
</feature>
<name>A0ABM8CZW6_9NOCA</name>
<feature type="compositionally biased region" description="Low complexity" evidence="1">
    <location>
        <begin position="149"/>
        <end position="164"/>
    </location>
</feature>
<keyword evidence="4" id="KW-1185">Reference proteome</keyword>
<feature type="region of interest" description="Disordered" evidence="1">
    <location>
        <begin position="1"/>
        <end position="47"/>
    </location>
</feature>
<accession>A0ABM8CZW6</accession>
<evidence type="ECO:0000313" key="3">
    <source>
        <dbReference type="EMBL" id="BDU00614.1"/>
    </source>
</evidence>
<dbReference type="EMBL" id="AP026978">
    <property type="protein sequence ID" value="BDU00614.1"/>
    <property type="molecule type" value="Genomic_DNA"/>
</dbReference>
<evidence type="ECO:0000256" key="1">
    <source>
        <dbReference type="SAM" id="MobiDB-lite"/>
    </source>
</evidence>
<feature type="compositionally biased region" description="Basic and acidic residues" evidence="1">
    <location>
        <begin position="1"/>
        <end position="11"/>
    </location>
</feature>
<gene>
    <name evidence="3" type="ORF">IFM12276_36420</name>
</gene>
<dbReference type="RefSeq" id="WP_281873481.1">
    <property type="nucleotide sequence ID" value="NZ_AP026978.1"/>
</dbReference>
<reference evidence="3 4" key="1">
    <citation type="submission" date="2022-11" db="EMBL/GenBank/DDBJ databases">
        <title>Genome Sequencing of Nocardia sp. ON39_IFM12276 and assembly.</title>
        <authorList>
            <person name="Shimojima M."/>
            <person name="Toyokawa M."/>
            <person name="Uesaka K."/>
        </authorList>
    </citation>
    <scope>NUCLEOTIDE SEQUENCE [LARGE SCALE GENOMIC DNA]</scope>
    <source>
        <strain evidence="3 4">IFM 12276</strain>
    </source>
</reference>
<keyword evidence="2" id="KW-0472">Membrane</keyword>